<keyword evidence="1" id="KW-0175">Coiled coil</keyword>
<feature type="coiled-coil region" evidence="1">
    <location>
        <begin position="344"/>
        <end position="406"/>
    </location>
</feature>
<sequence>MKNFVSVNLVTYNKSHLEIIYKHNIERKNFNSAIPYLLNETQQLDKNVNLSYSTFEELENKRQNYLKSKNKNDYMQKHLVEFVVSLSFDKVKEYLKDNRNIDNGFIEYAKDLKIKYGLETLSVDIHKDEGFIENGEVKYNYHAHILAYNYDFNKNLAFASNLKKSDYRNLQTLAQDSFKKVDLDFQRGVSKFATKKEHLSREDYIKQQKQKQLKSLFVDIDTQKKELKNIYTEINKQKNEMKKQRDLYKKVDLEYKEFNEQYLQLQALEKQKRQEYKDLENSIKDKKIEVENVENYEKSLKKDIAKIVKEHTKKETPLLGNTFYKVEDRNIMFTKLVNKIQEPLNLQLNEIVHLKRENQHLKNENSKMLQKDLQNQKLIQNLKLEQTNNKQTIEKQTKKINKLQNQTLILISFFKSLGLKINDFKKYFKSQKQQQKNYFIEM</sequence>
<evidence type="ECO:0008006" key="4">
    <source>
        <dbReference type="Google" id="ProtNLM"/>
    </source>
</evidence>
<dbReference type="Proteomes" id="UP000238811">
    <property type="component" value="Unassembled WGS sequence"/>
</dbReference>
<feature type="coiled-coil region" evidence="1">
    <location>
        <begin position="220"/>
        <end position="296"/>
    </location>
</feature>
<proteinExistence type="predicted"/>
<gene>
    <name evidence="2" type="ORF">CJ668_07485</name>
</gene>
<dbReference type="AlphaFoldDB" id="A0A2S9TNB8"/>
<dbReference type="EMBL" id="NXGD01000007">
    <property type="protein sequence ID" value="PRN00346.1"/>
    <property type="molecule type" value="Genomic_DNA"/>
</dbReference>
<name>A0A2S9TNB8_9BACT</name>
<protein>
    <recommendedName>
        <fullName evidence="4">Mobilization protein</fullName>
    </recommendedName>
</protein>
<evidence type="ECO:0000313" key="3">
    <source>
        <dbReference type="Proteomes" id="UP000238811"/>
    </source>
</evidence>
<evidence type="ECO:0000313" key="2">
    <source>
        <dbReference type="EMBL" id="PRN00346.1"/>
    </source>
</evidence>
<reference evidence="2 3" key="1">
    <citation type="submission" date="2017-09" db="EMBL/GenBank/DDBJ databases">
        <title>Reassesment of A. cryaerophilus.</title>
        <authorList>
            <person name="Perez-Cataluna A."/>
            <person name="Collado L."/>
            <person name="Salgado O."/>
            <person name="Lefinanco V."/>
            <person name="Figueras M.J."/>
        </authorList>
    </citation>
    <scope>NUCLEOTIDE SEQUENCE [LARGE SCALE GENOMIC DNA]</scope>
    <source>
        <strain evidence="2 3">LMG 10229</strain>
    </source>
</reference>
<comment type="caution">
    <text evidence="2">The sequence shown here is derived from an EMBL/GenBank/DDBJ whole genome shotgun (WGS) entry which is preliminary data.</text>
</comment>
<accession>A0A2S9TNB8</accession>
<organism evidence="2 3">
    <name type="scientific">Aliarcobacter cryaerophilus</name>
    <dbReference type="NCBI Taxonomy" id="28198"/>
    <lineage>
        <taxon>Bacteria</taxon>
        <taxon>Pseudomonadati</taxon>
        <taxon>Campylobacterota</taxon>
        <taxon>Epsilonproteobacteria</taxon>
        <taxon>Campylobacterales</taxon>
        <taxon>Arcobacteraceae</taxon>
        <taxon>Aliarcobacter</taxon>
    </lineage>
</organism>
<evidence type="ECO:0000256" key="1">
    <source>
        <dbReference type="SAM" id="Coils"/>
    </source>
</evidence>